<reference evidence="11 12" key="1">
    <citation type="journal article" date="2013" name="Nat. Genet.">
        <title>The high-quality draft genome of peach (Prunus persica) identifies unique patterns of genetic diversity, domestication and genome evolution.</title>
        <authorList>
            <consortium name="International Peach Genome Initiative"/>
            <person name="Verde I."/>
            <person name="Abbott A.G."/>
            <person name="Scalabrin S."/>
            <person name="Jung S."/>
            <person name="Shu S."/>
            <person name="Marroni F."/>
            <person name="Zhebentyayeva T."/>
            <person name="Dettori M.T."/>
            <person name="Grimwood J."/>
            <person name="Cattonaro F."/>
            <person name="Zuccolo A."/>
            <person name="Rossini L."/>
            <person name="Jenkins J."/>
            <person name="Vendramin E."/>
            <person name="Meisel L.A."/>
            <person name="Decroocq V."/>
            <person name="Sosinski B."/>
            <person name="Prochnik S."/>
            <person name="Mitros T."/>
            <person name="Policriti A."/>
            <person name="Cipriani G."/>
            <person name="Dondini L."/>
            <person name="Ficklin S."/>
            <person name="Goodstein D.M."/>
            <person name="Xuan P."/>
            <person name="Del Fabbro C."/>
            <person name="Aramini V."/>
            <person name="Copetti D."/>
            <person name="Gonzalez S."/>
            <person name="Horner D.S."/>
            <person name="Falchi R."/>
            <person name="Lucas S."/>
            <person name="Mica E."/>
            <person name="Maldonado J."/>
            <person name="Lazzari B."/>
            <person name="Bielenberg D."/>
            <person name="Pirona R."/>
            <person name="Miculan M."/>
            <person name="Barakat A."/>
            <person name="Testolin R."/>
            <person name="Stella A."/>
            <person name="Tartarini S."/>
            <person name="Tonutti P."/>
            <person name="Arus P."/>
            <person name="Orellana A."/>
            <person name="Wells C."/>
            <person name="Main D."/>
            <person name="Vizzotto G."/>
            <person name="Silva H."/>
            <person name="Salamini F."/>
            <person name="Schmutz J."/>
            <person name="Morgante M."/>
            <person name="Rokhsar D.S."/>
        </authorList>
    </citation>
    <scope>NUCLEOTIDE SEQUENCE [LARGE SCALE GENOMIC DNA]</scope>
    <source>
        <strain evidence="12">cv. Nemared</strain>
    </source>
</reference>
<dbReference type="EMBL" id="CM007651">
    <property type="protein sequence ID" value="ONI35491.1"/>
    <property type="molecule type" value="Genomic_DNA"/>
</dbReference>
<dbReference type="InterPro" id="IPR004813">
    <property type="entry name" value="OPT"/>
</dbReference>
<dbReference type="NCBIfam" id="TIGR00727">
    <property type="entry name" value="ISP4_OPT"/>
    <property type="match status" value="1"/>
</dbReference>
<evidence type="ECO:0000256" key="9">
    <source>
        <dbReference type="SAM" id="MobiDB-lite"/>
    </source>
</evidence>
<evidence type="ECO:0008006" key="13">
    <source>
        <dbReference type="Google" id="ProtNLM"/>
    </source>
</evidence>
<feature type="transmembrane region" description="Helical" evidence="10">
    <location>
        <begin position="422"/>
        <end position="442"/>
    </location>
</feature>
<feature type="transmembrane region" description="Helical" evidence="10">
    <location>
        <begin position="655"/>
        <end position="672"/>
    </location>
</feature>
<keyword evidence="7 10" id="KW-1133">Transmembrane helix</keyword>
<keyword evidence="12" id="KW-1185">Reference proteome</keyword>
<feature type="transmembrane region" description="Helical" evidence="10">
    <location>
        <begin position="531"/>
        <end position="556"/>
    </location>
</feature>
<evidence type="ECO:0000256" key="7">
    <source>
        <dbReference type="ARBA" id="ARBA00022989"/>
    </source>
</evidence>
<keyword evidence="3" id="KW-0813">Transport</keyword>
<feature type="transmembrane region" description="Helical" evidence="10">
    <location>
        <begin position="124"/>
        <end position="146"/>
    </location>
</feature>
<dbReference type="Gramene" id="ONI35491">
    <property type="protein sequence ID" value="ONI35491"/>
    <property type="gene ID" value="PRUPE_1G539300"/>
</dbReference>
<feature type="transmembrane region" description="Helical" evidence="10">
    <location>
        <begin position="50"/>
        <end position="70"/>
    </location>
</feature>
<dbReference type="PANTHER" id="PTHR22601">
    <property type="entry name" value="ISP4 LIKE PROTEIN"/>
    <property type="match status" value="1"/>
</dbReference>
<keyword evidence="6" id="KW-0653">Protein transport</keyword>
<dbReference type="InterPro" id="IPR004648">
    <property type="entry name" value="Oligpept_transpt"/>
</dbReference>
<dbReference type="Pfam" id="PF03169">
    <property type="entry name" value="OPT"/>
    <property type="match status" value="1"/>
</dbReference>
<feature type="transmembrane region" description="Helical" evidence="10">
    <location>
        <begin position="601"/>
        <end position="621"/>
    </location>
</feature>
<accession>A0A251RHI0</accession>
<organism evidence="11 12">
    <name type="scientific">Prunus persica</name>
    <name type="common">Peach</name>
    <name type="synonym">Amygdalus persica</name>
    <dbReference type="NCBI Taxonomy" id="3760"/>
    <lineage>
        <taxon>Eukaryota</taxon>
        <taxon>Viridiplantae</taxon>
        <taxon>Streptophyta</taxon>
        <taxon>Embryophyta</taxon>
        <taxon>Tracheophyta</taxon>
        <taxon>Spermatophyta</taxon>
        <taxon>Magnoliopsida</taxon>
        <taxon>eudicotyledons</taxon>
        <taxon>Gunneridae</taxon>
        <taxon>Pentapetalae</taxon>
        <taxon>rosids</taxon>
        <taxon>fabids</taxon>
        <taxon>Rosales</taxon>
        <taxon>Rosaceae</taxon>
        <taxon>Amygdaloideae</taxon>
        <taxon>Amygdaleae</taxon>
        <taxon>Prunus</taxon>
    </lineage>
</organism>
<feature type="transmembrane region" description="Helical" evidence="10">
    <location>
        <begin position="448"/>
        <end position="470"/>
    </location>
</feature>
<gene>
    <name evidence="11" type="ORF">PRUPE_1G539300</name>
</gene>
<comment type="similarity">
    <text evidence="2">Belongs to the oligopeptide OPT transporter (TC 2.A.67.1) family.</text>
</comment>
<evidence type="ECO:0000256" key="6">
    <source>
        <dbReference type="ARBA" id="ARBA00022927"/>
    </source>
</evidence>
<comment type="subcellular location">
    <subcellularLocation>
        <location evidence="1">Membrane</location>
        <topology evidence="1">Multi-pass membrane protein</topology>
    </subcellularLocation>
</comment>
<protein>
    <recommendedName>
        <fullName evidence="13">Oligopeptide transporter</fullName>
    </recommendedName>
</protein>
<feature type="transmembrane region" description="Helical" evidence="10">
    <location>
        <begin position="366"/>
        <end position="389"/>
    </location>
</feature>
<dbReference type="GO" id="GO:0005886">
    <property type="term" value="C:plasma membrane"/>
    <property type="evidence" value="ECO:0000318"/>
    <property type="project" value="GO_Central"/>
</dbReference>
<keyword evidence="5" id="KW-0571">Peptide transport</keyword>
<feature type="transmembrane region" description="Helical" evidence="10">
    <location>
        <begin position="219"/>
        <end position="247"/>
    </location>
</feature>
<dbReference type="GO" id="GO:0015031">
    <property type="term" value="P:protein transport"/>
    <property type="evidence" value="ECO:0007669"/>
    <property type="project" value="UniProtKB-KW"/>
</dbReference>
<feature type="transmembrane region" description="Helical" evidence="10">
    <location>
        <begin position="267"/>
        <end position="284"/>
    </location>
</feature>
<dbReference type="Proteomes" id="UP000006882">
    <property type="component" value="Chromosome G1"/>
</dbReference>
<evidence type="ECO:0000256" key="1">
    <source>
        <dbReference type="ARBA" id="ARBA00004141"/>
    </source>
</evidence>
<keyword evidence="4 10" id="KW-0812">Transmembrane</keyword>
<evidence type="ECO:0000256" key="4">
    <source>
        <dbReference type="ARBA" id="ARBA00022692"/>
    </source>
</evidence>
<evidence type="ECO:0000256" key="5">
    <source>
        <dbReference type="ARBA" id="ARBA00022856"/>
    </source>
</evidence>
<dbReference type="eggNOG" id="KOG2262">
    <property type="taxonomic scope" value="Eukaryota"/>
</dbReference>
<dbReference type="STRING" id="3760.A0A251RHI0"/>
<dbReference type="GO" id="GO:0035673">
    <property type="term" value="F:oligopeptide transmembrane transporter activity"/>
    <property type="evidence" value="ECO:0000318"/>
    <property type="project" value="GO_Central"/>
</dbReference>
<name>A0A251RHI0_PRUPE</name>
<feature type="transmembrane region" description="Helical" evidence="10">
    <location>
        <begin position="158"/>
        <end position="178"/>
    </location>
</feature>
<dbReference type="NCBIfam" id="TIGR00728">
    <property type="entry name" value="OPT_sfam"/>
    <property type="match status" value="1"/>
</dbReference>
<evidence type="ECO:0000313" key="12">
    <source>
        <dbReference type="Proteomes" id="UP000006882"/>
    </source>
</evidence>
<evidence type="ECO:0000256" key="10">
    <source>
        <dbReference type="SAM" id="Phobius"/>
    </source>
</evidence>
<dbReference type="OrthoDB" id="9986677at2759"/>
<proteinExistence type="inferred from homology"/>
<evidence type="ECO:0000313" key="11">
    <source>
        <dbReference type="EMBL" id="ONI35491.1"/>
    </source>
</evidence>
<sequence>MAATTTTTTLEMEAAPNTNLDETDDDLSPIEEVRLTVLNEDDTSLPVWTFRMWTIGLFSCILLSFLNTFFSFRTEPLVITMISVQVASLPIGRFMARTLPRTKVWVGGKSFSLNPGEFNIKEHVLISIFANAGAGFGSGPAYAVDIVTIIKAFYGRKISFFASWALVITTQVLGYGWAGILRKYVVDPAAMWWPSSLVQVSLFRALHENDSNRMSRSKFFLIALICSFSWYVMPGYLFTTLSTISWICWLSPKSITAQQIGSGFRGLGLGAVTLDWSVIASYLGSPLISPFFAIANIAVGYIITMYVIIPIAYWKLNLYNASNFAIFSSHLFDSQGQIYDVKAIVNDKFEIDMPSYEKHGLINLSVFFSLTYGIGFAAVISTLTHVALFHGRDIYKQYKSSHTGKIDIHTKLMRKYKDIPNWWFHSLLFLAMALSLALFIFLKKEVQMPWWGLIFAAGIAFVFTLPISIITATTNVTPGLNVITEYIMGLILPGQPITNVCFKTYGYISMAQAISFLSDFKLGHYMKIPPISMFVVQCIGTIVAGTINIGTAWWLLGSVENICNVELLPSNSPWTCPNHGVFFTASVIWGLVGPRRIFGSLGLYSALNWFFLVGALGPLLVWSLHKAFPKQKWIAYINLPVLFGATAVMPPATTVNFNCWIVMGIVFNYFVFRYRKRWWQRYNYVLSAALDAGLAFMGVLIYMCLTINDISISWWGTEDYDHCPLATCPTNKDIVLGHACVL</sequence>
<evidence type="ECO:0000256" key="2">
    <source>
        <dbReference type="ARBA" id="ARBA00005484"/>
    </source>
</evidence>
<evidence type="ECO:0000256" key="8">
    <source>
        <dbReference type="ARBA" id="ARBA00023136"/>
    </source>
</evidence>
<feature type="transmembrane region" description="Helical" evidence="10">
    <location>
        <begin position="684"/>
        <end position="703"/>
    </location>
</feature>
<dbReference type="AlphaFoldDB" id="A0A251RHI0"/>
<keyword evidence="8 10" id="KW-0472">Membrane</keyword>
<feature type="transmembrane region" description="Helical" evidence="10">
    <location>
        <begin position="291"/>
        <end position="314"/>
    </location>
</feature>
<evidence type="ECO:0000256" key="3">
    <source>
        <dbReference type="ARBA" id="ARBA00022448"/>
    </source>
</evidence>
<feature type="region of interest" description="Disordered" evidence="9">
    <location>
        <begin position="1"/>
        <end position="23"/>
    </location>
</feature>